<feature type="compositionally biased region" description="Pro residues" evidence="4">
    <location>
        <begin position="1103"/>
        <end position="1125"/>
    </location>
</feature>
<feature type="region of interest" description="Disordered" evidence="4">
    <location>
        <begin position="1807"/>
        <end position="1956"/>
    </location>
</feature>
<sequence>MQKSELETDILDVSEYLSLKLLGRDAKVKLSDVFDVTKWAGNSSLLAVSNKLGWFVAGTPTGLVASPLTHLRETQGGSSGDGPTPIEPKHRISLSGAPYFVHFAASHTKIVVIVRVDNAWNLDIFNAEDVCRESVGDVKPTHTVSLGAEDVVDMQPNPSEGSDVVAVLRGRSSSSSCLDMINVATASRVASWGAANSADESTALTSISWSVRGKQIVVGTRGGDLVQFTPEGERKQTIPPPPSLSSPQSAVSVLWLENTVFHVVYGNPNSDPSDPTHEYEVYNILFDSKASSANYVKFIDPAPPYGVPSRLSCRHYARIVGWEPAKHLIFVADGPSTDVGAIACLNPSETEGKPSSWVTLEVDETSRIALPMDDDMNETSIMGFDLDLTATEPISNSQEAGDDAVPSPPSPILHLYTSAGLVISYHVLNSRGDKYPGMGTTEVPSAVSATPAKALSSTTPVVAPGFGFGASTTPAKPGPFAQSSTTPAFGQPSTTPAATPAFGQTSAPAFGQGSGFGTTSAFGSKPAFGASSFGAASGGGFGKFSSTTPAGTPASGGFAGFGSKPATFGSTLAPTTNVFGAGSGSTTPKTESPLSTFGSSAFGGETSATTSKSAFGGFGSSTPSVSSPVKPRDDSADPESPPPAAKPPIEMSPPGSQAAQSDSEIEVGDLSIGGLGKKPPAGLDASDDESEHDPTETPSKPPVSASGFAGFGKSGAFGTASTGGAFAVKPATGGAFGSSTGTAFGVAKPASGFGAFGSKSTSASTGFSFGAGEKNNEKPAFSFSGGPAFGSSAFGASGNGGSKPTFGSSTFGSSAFGSSAFGSSAFGSGTSGTSTPTFGSTAFGANASASLAPADPAPKSPTGDEPRNEQQEALFKSAMSFLDGVFGSASKPSGTFGAAPTFGTTSTPAFGTTSTPAFGASSGFGAPTKPVESNASKPGGGFAAFAAAKPGEPKITGGFAGFGDAAKSKGGFLGFGDNAKKDIFAESSKSEEKKEEEEKKEKKEEKKETEQETEQEKAPKKDPEESKPEVKPEAPKSAESSLPVSPPPPKPKTQSPEAAKPAKEVPSKIPVPKPSLLDRLSPRPEPQEQAEPEPPKSESSTPPGSPTPSASPPPPPKTAPPPTPSPFGSGKPPLKPFGSAPLRSSPLASPPVTRENDAKPFSEAPIKPPALAPKSSSDNIAKPASTGFVGFGKPAATEEKKESKPPAAEQSPGSSSGAAKVTGTVPASATSIGTGGTSSPVAIAAPSAKPPSLFSGSSVLPSPFSGPKPPASTSPAPATAVPSTAKPSLFGAPAPASLTVPTTSSPFPGFGIKPGPSPFSVPSSSPPPLFGQPPATKTPPTTSTPATSAPSFGFASFKPLGSTSPATPPLQAEPSSSNTSTLSNIEIEFNKLLEHMSAELGKLRQDTTMLQRRHTQISCANIPMPITIQKTEDPSKWGLGDLAALKQVTGLVTKEIDGLKGLNKNFVAQMTELQPGAEKVQAKRNEIARYIKAKKDPKYTRLLKSRTSSPEHIESQTKLRKSLQIVRERTRQLEDFMATQRSRMQKQKEGRREFKVPSIDTINRTMRNIDSALAHKSEEIAALTARVDRMKLKAPRRKASTAVAPLALPPAENEKIKLASASALNMERSSLRLKNALLQARTETPLNTTAVGAPVEERPNILAKVMPPKPSVPATPAGPTVLPAIPPATSTPAPAFSLLGQPPATPNLFAPKAPTIPAKTSGGFSLLPTTPGALSTFTPLGKDEFHVTAGYEHSARRSEKSRMHGSSAKLKTPSPSISRTISDAGAASPVPASAPALAPTITPAKSFFGSGPSTTPETGKKTAAAPNGFFSFSTKGGPVASTPPPPKGFNFFQTPAQKAAATSTTPAIPPIPSWATPNSSISSTTSSSLVKSRVKDDQEEDDEGSEGSEEHSGEEGEEDEEDDEDWVPEDGEDDEDDVSDGVPEGEEDEEDQTARI</sequence>
<feature type="compositionally biased region" description="Low complexity" evidence="4">
    <location>
        <begin position="1139"/>
        <end position="1151"/>
    </location>
</feature>
<feature type="region of interest" description="Disordered" evidence="4">
    <location>
        <begin position="579"/>
        <end position="711"/>
    </location>
</feature>
<dbReference type="SUPFAM" id="SSF117289">
    <property type="entry name" value="Nucleoporin domain"/>
    <property type="match status" value="1"/>
</dbReference>
<feature type="compositionally biased region" description="Polar residues" evidence="4">
    <location>
        <begin position="481"/>
        <end position="507"/>
    </location>
</feature>
<feature type="compositionally biased region" description="Low complexity" evidence="4">
    <location>
        <begin position="620"/>
        <end position="629"/>
    </location>
</feature>
<dbReference type="STRING" id="1108050.A0A0B7FBX9"/>
<keyword evidence="3" id="KW-0539">Nucleus</keyword>
<dbReference type="EMBL" id="LN679101">
    <property type="protein sequence ID" value="CEL55541.1"/>
    <property type="molecule type" value="Genomic_DNA"/>
</dbReference>
<comment type="subcellular location">
    <subcellularLocation>
        <location evidence="1">Nucleus</location>
    </subcellularLocation>
</comment>
<evidence type="ECO:0000256" key="1">
    <source>
        <dbReference type="ARBA" id="ARBA00004123"/>
    </source>
</evidence>
<feature type="compositionally biased region" description="Low complexity" evidence="4">
    <location>
        <begin position="1873"/>
        <end position="1888"/>
    </location>
</feature>
<feature type="region of interest" description="Disordered" evidence="4">
    <location>
        <begin position="1752"/>
        <end position="1792"/>
    </location>
</feature>
<dbReference type="Pfam" id="PF16755">
    <property type="entry name" value="Beta-prop_NUP159_NUP214"/>
    <property type="match status" value="1"/>
</dbReference>
<protein>
    <submittedName>
        <fullName evidence="6">Nucleoporin nup146</fullName>
    </submittedName>
</protein>
<reference evidence="6 7" key="1">
    <citation type="submission" date="2014-11" db="EMBL/GenBank/DDBJ databases">
        <authorList>
            <person name="Wibberg Daniel"/>
        </authorList>
    </citation>
    <scope>NUCLEOTIDE SEQUENCE [LARGE SCALE GENOMIC DNA]</scope>
    <source>
        <strain evidence="6">Rhizoctonia solani AG1-IB 7/3/14</strain>
    </source>
</reference>
<dbReference type="GO" id="GO:0005634">
    <property type="term" value="C:nucleus"/>
    <property type="evidence" value="ECO:0007669"/>
    <property type="project" value="UniProtKB-SubCell"/>
</dbReference>
<keyword evidence="2" id="KW-0813">Transport</keyword>
<feature type="compositionally biased region" description="Acidic residues" evidence="4">
    <location>
        <begin position="1915"/>
        <end position="1956"/>
    </location>
</feature>
<dbReference type="OrthoDB" id="248320at2759"/>
<evidence type="ECO:0000259" key="5">
    <source>
        <dbReference type="Pfam" id="PF16755"/>
    </source>
</evidence>
<feature type="region of interest" description="Disordered" evidence="4">
    <location>
        <begin position="983"/>
        <end position="1382"/>
    </location>
</feature>
<gene>
    <name evidence="6" type="ORF">RSOLAG1IB_01553</name>
</gene>
<feature type="domain" description="Nucleoporin Nup159/Nup146 N-terminal" evidence="5">
    <location>
        <begin position="42"/>
        <end position="403"/>
    </location>
</feature>
<feature type="compositionally biased region" description="Low complexity" evidence="4">
    <location>
        <begin position="1273"/>
        <end position="1288"/>
    </location>
</feature>
<feature type="region of interest" description="Disordered" evidence="4">
    <location>
        <begin position="478"/>
        <end position="510"/>
    </location>
</feature>
<keyword evidence="7" id="KW-1185">Reference proteome</keyword>
<feature type="compositionally biased region" description="Low complexity" evidence="4">
    <location>
        <begin position="1782"/>
        <end position="1792"/>
    </location>
</feature>
<feature type="region of interest" description="Disordered" evidence="4">
    <location>
        <begin position="919"/>
        <end position="940"/>
    </location>
</feature>
<feature type="compositionally biased region" description="Low complexity" evidence="4">
    <location>
        <begin position="1333"/>
        <end position="1351"/>
    </location>
</feature>
<feature type="compositionally biased region" description="Basic and acidic residues" evidence="4">
    <location>
        <begin position="983"/>
        <end position="1036"/>
    </location>
</feature>
<feature type="region of interest" description="Disordered" evidence="4">
    <location>
        <begin position="849"/>
        <end position="870"/>
    </location>
</feature>
<evidence type="ECO:0000313" key="7">
    <source>
        <dbReference type="Proteomes" id="UP000059188"/>
    </source>
</evidence>
<feature type="compositionally biased region" description="Polar residues" evidence="4">
    <location>
        <begin position="1373"/>
        <end position="1382"/>
    </location>
</feature>
<evidence type="ECO:0000313" key="6">
    <source>
        <dbReference type="EMBL" id="CEL55541.1"/>
    </source>
</evidence>
<name>A0A0B7FBX9_THACB</name>
<evidence type="ECO:0000256" key="3">
    <source>
        <dbReference type="ARBA" id="ARBA00023242"/>
    </source>
</evidence>
<dbReference type="GO" id="GO:0034605">
    <property type="term" value="P:cellular response to heat"/>
    <property type="evidence" value="ECO:0007669"/>
    <property type="project" value="TreeGrafter"/>
</dbReference>
<dbReference type="InterPro" id="IPR015943">
    <property type="entry name" value="WD40/YVTN_repeat-like_dom_sf"/>
</dbReference>
<dbReference type="PANTHER" id="PTHR43670">
    <property type="entry name" value="HEAT SHOCK PROTEIN 26"/>
    <property type="match status" value="1"/>
</dbReference>
<proteinExistence type="predicted"/>
<evidence type="ECO:0000256" key="2">
    <source>
        <dbReference type="ARBA" id="ARBA00022448"/>
    </source>
</evidence>
<dbReference type="PANTHER" id="PTHR43670:SF34">
    <property type="entry name" value="HSP20-LIKE CHAPERONES SUPERFAMILY PROTEIN"/>
    <property type="match status" value="1"/>
</dbReference>
<dbReference type="Gene3D" id="2.130.10.10">
    <property type="entry name" value="YVTN repeat-like/Quinoprotein amine dehydrogenase"/>
    <property type="match status" value="1"/>
</dbReference>
<dbReference type="Proteomes" id="UP000059188">
    <property type="component" value="Unassembled WGS sequence"/>
</dbReference>
<organism evidence="6 7">
    <name type="scientific">Thanatephorus cucumeris (strain AG1-IB / isolate 7/3/14)</name>
    <name type="common">Lettuce bottom rot fungus</name>
    <name type="synonym">Rhizoctonia solani</name>
    <dbReference type="NCBI Taxonomy" id="1108050"/>
    <lineage>
        <taxon>Eukaryota</taxon>
        <taxon>Fungi</taxon>
        <taxon>Dikarya</taxon>
        <taxon>Basidiomycota</taxon>
        <taxon>Agaricomycotina</taxon>
        <taxon>Agaricomycetes</taxon>
        <taxon>Cantharellales</taxon>
        <taxon>Ceratobasidiaceae</taxon>
        <taxon>Rhizoctonia</taxon>
        <taxon>Rhizoctonia solani AG-1</taxon>
    </lineage>
</organism>
<evidence type="ECO:0000256" key="4">
    <source>
        <dbReference type="SAM" id="MobiDB-lite"/>
    </source>
</evidence>
<feature type="compositionally biased region" description="Acidic residues" evidence="4">
    <location>
        <begin position="1897"/>
        <end position="1907"/>
    </location>
</feature>
<feature type="compositionally biased region" description="Polar residues" evidence="4">
    <location>
        <begin position="579"/>
        <end position="599"/>
    </location>
</feature>
<dbReference type="InterPro" id="IPR039462">
    <property type="entry name" value="Nup159/Nup146_N"/>
</dbReference>
<accession>A0A0B7FBX9</accession>
<feature type="compositionally biased region" description="Basic and acidic residues" evidence="4">
    <location>
        <begin position="1753"/>
        <end position="1762"/>
    </location>
</feature>
<feature type="compositionally biased region" description="Pro residues" evidence="4">
    <location>
        <begin position="1315"/>
        <end position="1331"/>
    </location>
</feature>